<evidence type="ECO:0000313" key="3">
    <source>
        <dbReference type="Proteomes" id="UP000239759"/>
    </source>
</evidence>
<evidence type="ECO:0000256" key="1">
    <source>
        <dbReference type="SAM" id="Phobius"/>
    </source>
</evidence>
<reference evidence="2 3" key="1">
    <citation type="submission" date="2018-02" db="EMBL/GenBank/DDBJ databases">
        <title>Comparative analysis of genomes of three Brevibacillus laterosporus strains producers of potent antimicrobials isolated from silage.</title>
        <authorList>
            <person name="Kojic M."/>
            <person name="Miljkovic M."/>
            <person name="Studholme D."/>
            <person name="Filipic B."/>
        </authorList>
    </citation>
    <scope>NUCLEOTIDE SEQUENCE [LARGE SCALE GENOMIC DNA]</scope>
    <source>
        <strain evidence="2 3">BGSP11</strain>
    </source>
</reference>
<keyword evidence="1" id="KW-0472">Membrane</keyword>
<accession>A0AAP8QFQ6</accession>
<organism evidence="2 3">
    <name type="scientific">Brevibacillus laterosporus</name>
    <name type="common">Bacillus laterosporus</name>
    <dbReference type="NCBI Taxonomy" id="1465"/>
    <lineage>
        <taxon>Bacteria</taxon>
        <taxon>Bacillati</taxon>
        <taxon>Bacillota</taxon>
        <taxon>Bacilli</taxon>
        <taxon>Bacillales</taxon>
        <taxon>Paenibacillaceae</taxon>
        <taxon>Brevibacillus</taxon>
    </lineage>
</organism>
<evidence type="ECO:0000313" key="2">
    <source>
        <dbReference type="EMBL" id="PPB08878.1"/>
    </source>
</evidence>
<sequence length="146" mass="16781">MKRFVDSIKNEEGFLTFEWSYLLLIFLVIIVFILPTIVTIGKTYLYSNQAAAYAIQRVSEQGYMTEEIATDVIKHLESNGIYDFELYGTGELKGFNEKVEVKIIAKVHPHILKIMPWMRTNNSKANEEGVLALISQKIDVSNVYIR</sequence>
<proteinExistence type="predicted"/>
<name>A0AAP8QFQ6_BRELA</name>
<dbReference type="RefSeq" id="WP_104031177.1">
    <property type="nucleotide sequence ID" value="NZ_PRKQ01000005.1"/>
</dbReference>
<keyword evidence="1" id="KW-0812">Transmembrane</keyword>
<feature type="transmembrane region" description="Helical" evidence="1">
    <location>
        <begin position="20"/>
        <end position="40"/>
    </location>
</feature>
<dbReference type="Proteomes" id="UP000239759">
    <property type="component" value="Unassembled WGS sequence"/>
</dbReference>
<keyword evidence="1" id="KW-1133">Transmembrane helix</keyword>
<dbReference type="AlphaFoldDB" id="A0AAP8QFQ6"/>
<protein>
    <submittedName>
        <fullName evidence="2">Uncharacterized protein</fullName>
    </submittedName>
</protein>
<dbReference type="EMBL" id="PRKQ01000005">
    <property type="protein sequence ID" value="PPB08878.1"/>
    <property type="molecule type" value="Genomic_DNA"/>
</dbReference>
<comment type="caution">
    <text evidence="2">The sequence shown here is derived from an EMBL/GenBank/DDBJ whole genome shotgun (WGS) entry which is preliminary data.</text>
</comment>
<gene>
    <name evidence="2" type="ORF">C4A77_06215</name>
</gene>